<feature type="transmembrane region" description="Helical" evidence="8">
    <location>
        <begin position="42"/>
        <end position="69"/>
    </location>
</feature>
<proteinExistence type="inferred from homology"/>
<dbReference type="PANTHER" id="PTHR30489:SF0">
    <property type="entry name" value="LIPOPROTEIN-RELEASING SYSTEM TRANSMEMBRANE PROTEIN LOLE"/>
    <property type="match status" value="1"/>
</dbReference>
<dbReference type="Pfam" id="PF02687">
    <property type="entry name" value="FtsX"/>
    <property type="match status" value="1"/>
</dbReference>
<name>A0A0N7KZ37_9HYPH</name>
<evidence type="ECO:0000256" key="1">
    <source>
        <dbReference type="ARBA" id="ARBA00004651"/>
    </source>
</evidence>
<sequence>MSTTAADMAKPSLKQDSKGASAFSRFEWLLAGRYLRSRKREAGVSVIAGFSFVGIMLGVAALIIVMSVMNGFRTELLSRILGVNGHVIVMPIDQPLSDYDEVAQRIDQVPGVAYSMPLVQGQILSQGMGTSSSGALVKGVSEASLKSLTPVSDNISQGSIENFDGGEGVAIGARLAERLGLRIEDRITLISPEGDVTPLGTTPRVKSYPVDAIFEIGLSEYDAAYVYMPLSEAQLFFNSEGETQSVEVFVDDPDNVADLQPAIEAAAQRPVYSVTWQSQNQSFFSALQVERNVMFIILTLIVLVAALNIISGLFMLVKGKGRDIAILRTMGATRGSIMRIFFITGASIGVSGTIAGFVLGLLFCLNIESIRAFFSWLSGVDLFNSEIYFLSELPAEVQASEVTLVVLMAIGLSFLATILPSWQASRLDPVEALRYE</sequence>
<keyword evidence="5 8" id="KW-0812">Transmembrane</keyword>
<dbReference type="AlphaFoldDB" id="A0A0N7KZ37"/>
<organism evidence="11">
    <name type="scientific">Fulvimarina pelagi</name>
    <dbReference type="NCBI Taxonomy" id="217511"/>
    <lineage>
        <taxon>Bacteria</taxon>
        <taxon>Pseudomonadati</taxon>
        <taxon>Pseudomonadota</taxon>
        <taxon>Alphaproteobacteria</taxon>
        <taxon>Hyphomicrobiales</taxon>
        <taxon>Aurantimonadaceae</taxon>
        <taxon>Fulvimarina</taxon>
    </lineage>
</organism>
<protein>
    <submittedName>
        <fullName evidence="11">ABC transporter permease</fullName>
    </submittedName>
</protein>
<dbReference type="GO" id="GO:0098797">
    <property type="term" value="C:plasma membrane protein complex"/>
    <property type="evidence" value="ECO:0007669"/>
    <property type="project" value="TreeGrafter"/>
</dbReference>
<evidence type="ECO:0000256" key="5">
    <source>
        <dbReference type="ARBA" id="ARBA00022692"/>
    </source>
</evidence>
<dbReference type="InterPro" id="IPR051447">
    <property type="entry name" value="Lipoprotein-release_system"/>
</dbReference>
<keyword evidence="6 8" id="KW-1133">Transmembrane helix</keyword>
<keyword evidence="3" id="KW-0813">Transport</keyword>
<evidence type="ECO:0000256" key="2">
    <source>
        <dbReference type="ARBA" id="ARBA00005236"/>
    </source>
</evidence>
<dbReference type="Pfam" id="PF12704">
    <property type="entry name" value="MacB_PCD"/>
    <property type="match status" value="1"/>
</dbReference>
<evidence type="ECO:0000256" key="4">
    <source>
        <dbReference type="ARBA" id="ARBA00022475"/>
    </source>
</evidence>
<evidence type="ECO:0000313" key="11">
    <source>
        <dbReference type="EMBL" id="BAT31433.1"/>
    </source>
</evidence>
<feature type="domain" description="MacB-like periplasmic core" evidence="10">
    <location>
        <begin position="52"/>
        <end position="265"/>
    </location>
</feature>
<comment type="subcellular location">
    <subcellularLocation>
        <location evidence="1">Cell membrane</location>
        <topology evidence="1">Multi-pass membrane protein</topology>
    </subcellularLocation>
</comment>
<feature type="transmembrane region" description="Helical" evidence="8">
    <location>
        <begin position="402"/>
        <end position="422"/>
    </location>
</feature>
<evidence type="ECO:0000256" key="7">
    <source>
        <dbReference type="ARBA" id="ARBA00023136"/>
    </source>
</evidence>
<reference evidence="11" key="1">
    <citation type="journal article" date="2015" name="Proc. Natl. Acad. Sci. U.S.A.">
        <title>Bacterial clade with the ribosomal RNA operon on a small plasmid rather than the chromosome.</title>
        <authorList>
            <person name="Anda M."/>
            <person name="Ohtsubo Y."/>
            <person name="Okubo T."/>
            <person name="Sugawara M."/>
            <person name="Nagata Y."/>
            <person name="Tsuda M."/>
            <person name="Minamisawa K."/>
            <person name="Mitsui H."/>
        </authorList>
    </citation>
    <scope>NUCLEOTIDE SEQUENCE</scope>
    <source>
        <strain evidence="11">DSM 15513</strain>
    </source>
</reference>
<feature type="domain" description="ABC3 transporter permease C-terminal" evidence="9">
    <location>
        <begin position="295"/>
        <end position="429"/>
    </location>
</feature>
<dbReference type="GO" id="GO:0042953">
    <property type="term" value="P:lipoprotein transport"/>
    <property type="evidence" value="ECO:0007669"/>
    <property type="project" value="InterPro"/>
</dbReference>
<dbReference type="RefSeq" id="WP_425277082.1">
    <property type="nucleotide sequence ID" value="NZ_BBWO01000005.1"/>
</dbReference>
<evidence type="ECO:0000259" key="9">
    <source>
        <dbReference type="Pfam" id="PF02687"/>
    </source>
</evidence>
<dbReference type="GO" id="GO:0044874">
    <property type="term" value="P:lipoprotein localization to outer membrane"/>
    <property type="evidence" value="ECO:0007669"/>
    <property type="project" value="TreeGrafter"/>
</dbReference>
<dbReference type="EMBL" id="LC066397">
    <property type="protein sequence ID" value="BAT31433.1"/>
    <property type="molecule type" value="Genomic_DNA"/>
</dbReference>
<dbReference type="InterPro" id="IPR011925">
    <property type="entry name" value="LolCE_TM"/>
</dbReference>
<evidence type="ECO:0000256" key="6">
    <source>
        <dbReference type="ARBA" id="ARBA00022989"/>
    </source>
</evidence>
<evidence type="ECO:0000256" key="8">
    <source>
        <dbReference type="SAM" id="Phobius"/>
    </source>
</evidence>
<dbReference type="PANTHER" id="PTHR30489">
    <property type="entry name" value="LIPOPROTEIN-RELEASING SYSTEM TRANSMEMBRANE PROTEIN LOLE"/>
    <property type="match status" value="1"/>
</dbReference>
<dbReference type="NCBIfam" id="TIGR02212">
    <property type="entry name" value="lolCE"/>
    <property type="match status" value="1"/>
</dbReference>
<evidence type="ECO:0000256" key="3">
    <source>
        <dbReference type="ARBA" id="ARBA00022448"/>
    </source>
</evidence>
<feature type="transmembrane region" description="Helical" evidence="8">
    <location>
        <begin position="337"/>
        <end position="363"/>
    </location>
</feature>
<keyword evidence="7 8" id="KW-0472">Membrane</keyword>
<comment type="similarity">
    <text evidence="2">Belongs to the ABC-4 integral membrane protein family. LolC/E subfamily.</text>
</comment>
<accession>A0A0N7KZ37</accession>
<dbReference type="InterPro" id="IPR025857">
    <property type="entry name" value="MacB_PCD"/>
</dbReference>
<keyword evidence="4" id="KW-1003">Cell membrane</keyword>
<evidence type="ECO:0000259" key="10">
    <source>
        <dbReference type="Pfam" id="PF12704"/>
    </source>
</evidence>
<dbReference type="InterPro" id="IPR003838">
    <property type="entry name" value="ABC3_permease_C"/>
</dbReference>
<feature type="transmembrane region" description="Helical" evidence="8">
    <location>
        <begin position="293"/>
        <end position="317"/>
    </location>
</feature>